<reference evidence="5" key="1">
    <citation type="journal article" date="2021" name="PeerJ">
        <title>Extensive microbial diversity within the chicken gut microbiome revealed by metagenomics and culture.</title>
        <authorList>
            <person name="Gilroy R."/>
            <person name="Ravi A."/>
            <person name="Getino M."/>
            <person name="Pursley I."/>
            <person name="Horton D.L."/>
            <person name="Alikhan N.F."/>
            <person name="Baker D."/>
            <person name="Gharbi K."/>
            <person name="Hall N."/>
            <person name="Watson M."/>
            <person name="Adriaenssens E.M."/>
            <person name="Foster-Nyarko E."/>
            <person name="Jarju S."/>
            <person name="Secka A."/>
            <person name="Antonio M."/>
            <person name="Oren A."/>
            <person name="Chaudhuri R.R."/>
            <person name="La Ragione R."/>
            <person name="Hildebrand F."/>
            <person name="Pallen M.J."/>
        </authorList>
    </citation>
    <scope>NUCLEOTIDE SEQUENCE</scope>
    <source>
        <strain evidence="5">ChiHjej12B11-1927</strain>
    </source>
</reference>
<accession>A0A9D2AN81</accession>
<dbReference type="InterPro" id="IPR014710">
    <property type="entry name" value="RmlC-like_jellyroll"/>
</dbReference>
<dbReference type="InterPro" id="IPR037923">
    <property type="entry name" value="HTH-like"/>
</dbReference>
<dbReference type="EMBL" id="DXFG01000242">
    <property type="protein sequence ID" value="HIX38391.1"/>
    <property type="molecule type" value="Genomic_DNA"/>
</dbReference>
<dbReference type="InterPro" id="IPR013096">
    <property type="entry name" value="Cupin_2"/>
</dbReference>
<evidence type="ECO:0000256" key="3">
    <source>
        <dbReference type="ARBA" id="ARBA00023163"/>
    </source>
</evidence>
<dbReference type="SUPFAM" id="SSF51215">
    <property type="entry name" value="Regulatory protein AraC"/>
    <property type="match status" value="1"/>
</dbReference>
<dbReference type="Gene3D" id="2.60.120.10">
    <property type="entry name" value="Jelly Rolls"/>
    <property type="match status" value="1"/>
</dbReference>
<evidence type="ECO:0000259" key="4">
    <source>
        <dbReference type="PROSITE" id="PS01124"/>
    </source>
</evidence>
<dbReference type="PROSITE" id="PS01124">
    <property type="entry name" value="HTH_ARAC_FAMILY_2"/>
    <property type="match status" value="1"/>
</dbReference>
<dbReference type="AlphaFoldDB" id="A0A9D2AN81"/>
<keyword evidence="2" id="KW-0238">DNA-binding</keyword>
<dbReference type="InterPro" id="IPR018060">
    <property type="entry name" value="HTH_AraC"/>
</dbReference>
<dbReference type="SUPFAM" id="SSF46689">
    <property type="entry name" value="Homeodomain-like"/>
    <property type="match status" value="1"/>
</dbReference>
<dbReference type="Gene3D" id="1.10.10.60">
    <property type="entry name" value="Homeodomain-like"/>
    <property type="match status" value="2"/>
</dbReference>
<sequence>MIIYEDYHFGDPQEISLYHIREFSSFAHLHRSYELLRLKRGKLMATVDGRDFPMEPGDLILILPYEIHSYANLGGAECQVNVFSPDYIEEFHKMTARKALDCPVFHMEDPIFSHMEKYLFIDSTKPLYCKSCLYYIAALLLDMSRLSPRKAPSSDLLHQILIYVQEHYLEELTLQDLAVHLGYNRMYISRFINSHLNLSFTDLVNQHRINFGAHLLKTTDAPVSDIAFACGYNSLRSFNRCFKEIQHMTPREYRGR</sequence>
<evidence type="ECO:0000313" key="6">
    <source>
        <dbReference type="Proteomes" id="UP000824230"/>
    </source>
</evidence>
<protein>
    <submittedName>
        <fullName evidence="5">AraC family transcriptional regulator</fullName>
    </submittedName>
</protein>
<proteinExistence type="predicted"/>
<dbReference type="SMART" id="SM00342">
    <property type="entry name" value="HTH_ARAC"/>
    <property type="match status" value="1"/>
</dbReference>
<dbReference type="GO" id="GO:0003700">
    <property type="term" value="F:DNA-binding transcription factor activity"/>
    <property type="evidence" value="ECO:0007669"/>
    <property type="project" value="InterPro"/>
</dbReference>
<dbReference type="InterPro" id="IPR020449">
    <property type="entry name" value="Tscrpt_reg_AraC-type_HTH"/>
</dbReference>
<dbReference type="InterPro" id="IPR009057">
    <property type="entry name" value="Homeodomain-like_sf"/>
</dbReference>
<comment type="caution">
    <text evidence="5">The sequence shown here is derived from an EMBL/GenBank/DDBJ whole genome shotgun (WGS) entry which is preliminary data.</text>
</comment>
<name>A0A9D2AN81_9FIRM</name>
<reference evidence="5" key="2">
    <citation type="submission" date="2021-04" db="EMBL/GenBank/DDBJ databases">
        <authorList>
            <person name="Gilroy R."/>
        </authorList>
    </citation>
    <scope>NUCLEOTIDE SEQUENCE</scope>
    <source>
        <strain evidence="5">ChiHjej12B11-1927</strain>
    </source>
</reference>
<dbReference type="PANTHER" id="PTHR43280:SF27">
    <property type="entry name" value="TRANSCRIPTIONAL REGULATOR MTLR"/>
    <property type="match status" value="1"/>
</dbReference>
<gene>
    <name evidence="5" type="ORF">H9738_11075</name>
</gene>
<dbReference type="Proteomes" id="UP000824230">
    <property type="component" value="Unassembled WGS sequence"/>
</dbReference>
<evidence type="ECO:0000256" key="1">
    <source>
        <dbReference type="ARBA" id="ARBA00023015"/>
    </source>
</evidence>
<feature type="domain" description="HTH araC/xylS-type" evidence="4">
    <location>
        <begin position="158"/>
        <end position="256"/>
    </location>
</feature>
<keyword evidence="1" id="KW-0805">Transcription regulation</keyword>
<organism evidence="5 6">
    <name type="scientific">Candidatus Blautia pullistercoris</name>
    <dbReference type="NCBI Taxonomy" id="2838499"/>
    <lineage>
        <taxon>Bacteria</taxon>
        <taxon>Bacillati</taxon>
        <taxon>Bacillota</taxon>
        <taxon>Clostridia</taxon>
        <taxon>Lachnospirales</taxon>
        <taxon>Lachnospiraceae</taxon>
        <taxon>Blautia</taxon>
    </lineage>
</organism>
<dbReference type="GO" id="GO:0043565">
    <property type="term" value="F:sequence-specific DNA binding"/>
    <property type="evidence" value="ECO:0007669"/>
    <property type="project" value="InterPro"/>
</dbReference>
<evidence type="ECO:0000313" key="5">
    <source>
        <dbReference type="EMBL" id="HIX38391.1"/>
    </source>
</evidence>
<dbReference type="Pfam" id="PF12833">
    <property type="entry name" value="HTH_18"/>
    <property type="match status" value="1"/>
</dbReference>
<evidence type="ECO:0000256" key="2">
    <source>
        <dbReference type="ARBA" id="ARBA00023125"/>
    </source>
</evidence>
<dbReference type="PRINTS" id="PR00032">
    <property type="entry name" value="HTHARAC"/>
</dbReference>
<dbReference type="Pfam" id="PF07883">
    <property type="entry name" value="Cupin_2"/>
    <property type="match status" value="1"/>
</dbReference>
<dbReference type="PANTHER" id="PTHR43280">
    <property type="entry name" value="ARAC-FAMILY TRANSCRIPTIONAL REGULATOR"/>
    <property type="match status" value="1"/>
</dbReference>
<keyword evidence="3" id="KW-0804">Transcription</keyword>